<dbReference type="Pfam" id="PF06224">
    <property type="entry name" value="AlkZ-like"/>
    <property type="match status" value="2"/>
</dbReference>
<organism evidence="1 2">
    <name type="scientific">Pseudoclavibacter endophyticus</name>
    <dbReference type="NCBI Taxonomy" id="1778590"/>
    <lineage>
        <taxon>Bacteria</taxon>
        <taxon>Bacillati</taxon>
        <taxon>Actinomycetota</taxon>
        <taxon>Actinomycetes</taxon>
        <taxon>Micrococcales</taxon>
        <taxon>Microbacteriaceae</taxon>
        <taxon>Pseudoclavibacter</taxon>
    </lineage>
</organism>
<dbReference type="PANTHER" id="PTHR30528">
    <property type="entry name" value="CYTOPLASMIC PROTEIN"/>
    <property type="match status" value="1"/>
</dbReference>
<dbReference type="AlphaFoldDB" id="A0A6H9WV46"/>
<dbReference type="OrthoDB" id="9787207at2"/>
<sequence>MQTLTASQARRIALRAKGFAGPARSTEPSRRTLAAEVERLRVLQIDSVNVWERSHYMPLFSRLGPYDRSRLDALTGARSTSAGTGARGTVRKGPALTEAPLTEYWAHEATFLPVDDLPLFAFRKREMLTRLDTRHAEFFRDTERLRTWLLAELAERGPLRASEIEHDENRRSGPWWGWSAVKRTLEYLFLTGQVVAAPRIGFERRYALAEQVLPARVLGIEVDDDDARRELVRRAAIALGVATASDLADYFRLPVTATKRAIDELEASGELEPVIVDGWMRGSGSLPAWRHRDATLPRRIDRTALLTPFDPVVWFRERALRMHDFHYRIEIYTPAPKRRFGYYSLPVLIGDRVSARVDLKNDRRRGVLRVQSAWLERHAPSDAPPRVAEALREAAEWQGLGVLEVQSWGDLAPALAAELGVRLEPRPDA</sequence>
<evidence type="ECO:0000313" key="2">
    <source>
        <dbReference type="Proteomes" id="UP000431744"/>
    </source>
</evidence>
<dbReference type="InterPro" id="IPR009351">
    <property type="entry name" value="AlkZ-like"/>
</dbReference>
<proteinExistence type="predicted"/>
<gene>
    <name evidence="1" type="ORF">F8O04_05055</name>
</gene>
<evidence type="ECO:0000313" key="1">
    <source>
        <dbReference type="EMBL" id="KAB1650525.1"/>
    </source>
</evidence>
<dbReference type="Proteomes" id="UP000431744">
    <property type="component" value="Unassembled WGS sequence"/>
</dbReference>
<accession>A0A6H9WV46</accession>
<protein>
    <submittedName>
        <fullName evidence="1">Winged helix-turn-helix domain-containing protein</fullName>
    </submittedName>
</protein>
<keyword evidence="2" id="KW-1185">Reference proteome</keyword>
<reference evidence="1 2" key="1">
    <citation type="submission" date="2019-09" db="EMBL/GenBank/DDBJ databases">
        <title>Phylogeny of genus Pseudoclavibacter and closely related genus.</title>
        <authorList>
            <person name="Li Y."/>
        </authorList>
    </citation>
    <scope>NUCLEOTIDE SEQUENCE [LARGE SCALE GENOMIC DNA]</scope>
    <source>
        <strain evidence="1 2">EGI 60007</strain>
    </source>
</reference>
<name>A0A6H9WV46_9MICO</name>
<comment type="caution">
    <text evidence="1">The sequence shown here is derived from an EMBL/GenBank/DDBJ whole genome shotgun (WGS) entry which is preliminary data.</text>
</comment>
<dbReference type="PANTHER" id="PTHR30528:SF0">
    <property type="entry name" value="CYTOPLASMIC PROTEIN"/>
    <property type="match status" value="1"/>
</dbReference>
<dbReference type="EMBL" id="WBJY01000001">
    <property type="protein sequence ID" value="KAB1650525.1"/>
    <property type="molecule type" value="Genomic_DNA"/>
</dbReference>